<dbReference type="Proteomes" id="UP000775872">
    <property type="component" value="Unassembled WGS sequence"/>
</dbReference>
<reference evidence="2 3" key="2">
    <citation type="submission" date="2021-10" db="EMBL/GenBank/DDBJ databases">
        <authorList>
            <person name="Piombo E."/>
        </authorList>
    </citation>
    <scope>NUCLEOTIDE SEQUENCE [LARGE SCALE GENOMIC DNA]</scope>
</reference>
<feature type="region of interest" description="Disordered" evidence="1">
    <location>
        <begin position="77"/>
        <end position="143"/>
    </location>
</feature>
<name>A0A9P0E924_9HYPO</name>
<evidence type="ECO:0000313" key="3">
    <source>
        <dbReference type="Proteomes" id="UP000775872"/>
    </source>
</evidence>
<sequence>MDNADLESLEVGFRALLSNEVARMKLMGLQSRPEDEADKTRLRLHYTYRHAQRLLAGLDLNQIPQGVDNPVVVNGLKEEPDCPENSRAFRPFRPSAAEHRENLQKTISTTKKGKKRKRTTGHDGPEASRDGNRKKLKKEVLKQPSRGLVVRPSPIKKKDGGVSVLEQCICTLWGIKPSDISLEKRSVAERMLSPQHIFNIPLILHDIQSEVTEDLDRAFQPGQGWRNQAALFSHVIKSYGTDRKADFNVFYARMGKLHLYRFLAVEGHINLAHSPDIASKSPYPSNTIMNFMKQGRRLNMMCGGHVGLIFLLPLLRNDGSIGVPHVPVFTEKELKFLSALVRKARTVRTLCSLGLNVIKAARRGDQPPSQELRDLSLQLMDTDCLDVGKLLNLFEPWAARPCKCS</sequence>
<organism evidence="2 3">
    <name type="scientific">Clonostachys solani</name>
    <dbReference type="NCBI Taxonomy" id="160281"/>
    <lineage>
        <taxon>Eukaryota</taxon>
        <taxon>Fungi</taxon>
        <taxon>Dikarya</taxon>
        <taxon>Ascomycota</taxon>
        <taxon>Pezizomycotina</taxon>
        <taxon>Sordariomycetes</taxon>
        <taxon>Hypocreomycetidae</taxon>
        <taxon>Hypocreales</taxon>
        <taxon>Bionectriaceae</taxon>
        <taxon>Clonostachys</taxon>
    </lineage>
</organism>
<accession>A0A9P0E924</accession>
<evidence type="ECO:0000256" key="1">
    <source>
        <dbReference type="SAM" id="MobiDB-lite"/>
    </source>
</evidence>
<reference evidence="3" key="1">
    <citation type="submission" date="2019-06" db="EMBL/GenBank/DDBJ databases">
        <authorList>
            <person name="Broberg M."/>
        </authorList>
    </citation>
    <scope>NUCLEOTIDE SEQUENCE [LARGE SCALE GENOMIC DNA]</scope>
</reference>
<proteinExistence type="predicted"/>
<gene>
    <name evidence="2" type="ORF">CSOL1703_00013192</name>
</gene>
<dbReference type="AlphaFoldDB" id="A0A9P0E924"/>
<comment type="caution">
    <text evidence="2">The sequence shown here is derived from an EMBL/GenBank/DDBJ whole genome shotgun (WGS) entry which is preliminary data.</text>
</comment>
<feature type="compositionally biased region" description="Basic and acidic residues" evidence="1">
    <location>
        <begin position="120"/>
        <end position="141"/>
    </location>
</feature>
<dbReference type="EMBL" id="CABFOC020000018">
    <property type="protein sequence ID" value="CAH0046956.1"/>
    <property type="molecule type" value="Genomic_DNA"/>
</dbReference>
<keyword evidence="3" id="KW-1185">Reference proteome</keyword>
<dbReference type="OrthoDB" id="5141124at2759"/>
<protein>
    <submittedName>
        <fullName evidence="2">Uncharacterized protein</fullName>
    </submittedName>
</protein>
<evidence type="ECO:0000313" key="2">
    <source>
        <dbReference type="EMBL" id="CAH0046956.1"/>
    </source>
</evidence>